<accession>A0A6G1HAB0</accession>
<gene>
    <name evidence="2" type="ORF">K402DRAFT_244336</name>
</gene>
<dbReference type="OrthoDB" id="3880384at2759"/>
<dbReference type="Proteomes" id="UP000800041">
    <property type="component" value="Unassembled WGS sequence"/>
</dbReference>
<protein>
    <submittedName>
        <fullName evidence="2">Uncharacterized protein</fullName>
    </submittedName>
</protein>
<proteinExistence type="predicted"/>
<keyword evidence="3" id="KW-1185">Reference proteome</keyword>
<feature type="compositionally biased region" description="Basic and acidic residues" evidence="1">
    <location>
        <begin position="326"/>
        <end position="339"/>
    </location>
</feature>
<evidence type="ECO:0000256" key="1">
    <source>
        <dbReference type="SAM" id="MobiDB-lite"/>
    </source>
</evidence>
<dbReference type="AlphaFoldDB" id="A0A6G1HAB0"/>
<dbReference type="EMBL" id="ML977143">
    <property type="protein sequence ID" value="KAF1989960.1"/>
    <property type="molecule type" value="Genomic_DNA"/>
</dbReference>
<organism evidence="2 3">
    <name type="scientific">Aulographum hederae CBS 113979</name>
    <dbReference type="NCBI Taxonomy" id="1176131"/>
    <lineage>
        <taxon>Eukaryota</taxon>
        <taxon>Fungi</taxon>
        <taxon>Dikarya</taxon>
        <taxon>Ascomycota</taxon>
        <taxon>Pezizomycotina</taxon>
        <taxon>Dothideomycetes</taxon>
        <taxon>Pleosporomycetidae</taxon>
        <taxon>Aulographales</taxon>
        <taxon>Aulographaceae</taxon>
    </lineage>
</organism>
<feature type="compositionally biased region" description="Polar residues" evidence="1">
    <location>
        <begin position="191"/>
        <end position="200"/>
    </location>
</feature>
<evidence type="ECO:0000313" key="3">
    <source>
        <dbReference type="Proteomes" id="UP000800041"/>
    </source>
</evidence>
<sequence>MAPNPFLLLKLACSPHKWFTKTKKVPKEVPREEHWTVPTPGTYRFVPGRGWFLVATDSPDPNGKSLVLATPEHVKQSLLLGRYMLASEYNARKRTAPMTCEDGRRRTVTWFRLDDGVSWVNLWDCYGDFIEGPYDLWCVDGETGDFRKMKKSDDPTRASRQASKVSATDAAAAAASSAAAGTLESSRARSNRTTSVTGTEPTPAADAVSPSSASASDQSRAHSEKAASITSAAGTTPAVTAALAAAVLSAAAMPAAAASANPHEGFCRHCSAPTSMQTSPDLTRPNSSGNDTYIGSTNTTHPATLASSNTSYNGQDEEPPKSPSEFAERLYQRLAHVEEELPNPWT</sequence>
<feature type="compositionally biased region" description="Polar residues" evidence="1">
    <location>
        <begin position="272"/>
        <end position="314"/>
    </location>
</feature>
<feature type="region of interest" description="Disordered" evidence="1">
    <location>
        <begin position="271"/>
        <end position="346"/>
    </location>
</feature>
<name>A0A6G1HAB0_9PEZI</name>
<evidence type="ECO:0000313" key="2">
    <source>
        <dbReference type="EMBL" id="KAF1989960.1"/>
    </source>
</evidence>
<feature type="compositionally biased region" description="Low complexity" evidence="1">
    <location>
        <begin position="204"/>
        <end position="218"/>
    </location>
</feature>
<reference evidence="2" key="1">
    <citation type="journal article" date="2020" name="Stud. Mycol.">
        <title>101 Dothideomycetes genomes: a test case for predicting lifestyles and emergence of pathogens.</title>
        <authorList>
            <person name="Haridas S."/>
            <person name="Albert R."/>
            <person name="Binder M."/>
            <person name="Bloem J."/>
            <person name="Labutti K."/>
            <person name="Salamov A."/>
            <person name="Andreopoulos B."/>
            <person name="Baker S."/>
            <person name="Barry K."/>
            <person name="Bills G."/>
            <person name="Bluhm B."/>
            <person name="Cannon C."/>
            <person name="Castanera R."/>
            <person name="Culley D."/>
            <person name="Daum C."/>
            <person name="Ezra D."/>
            <person name="Gonzalez J."/>
            <person name="Henrissat B."/>
            <person name="Kuo A."/>
            <person name="Liang C."/>
            <person name="Lipzen A."/>
            <person name="Lutzoni F."/>
            <person name="Magnuson J."/>
            <person name="Mondo S."/>
            <person name="Nolan M."/>
            <person name="Ohm R."/>
            <person name="Pangilinan J."/>
            <person name="Park H.-J."/>
            <person name="Ramirez L."/>
            <person name="Alfaro M."/>
            <person name="Sun H."/>
            <person name="Tritt A."/>
            <person name="Yoshinaga Y."/>
            <person name="Zwiers L.-H."/>
            <person name="Turgeon B."/>
            <person name="Goodwin S."/>
            <person name="Spatafora J."/>
            <person name="Crous P."/>
            <person name="Grigoriev I."/>
        </authorList>
    </citation>
    <scope>NUCLEOTIDE SEQUENCE</scope>
    <source>
        <strain evidence="2">CBS 113979</strain>
    </source>
</reference>
<feature type="region of interest" description="Disordered" evidence="1">
    <location>
        <begin position="178"/>
        <end position="230"/>
    </location>
</feature>